<evidence type="ECO:0000256" key="1">
    <source>
        <dbReference type="SAM" id="SignalP"/>
    </source>
</evidence>
<keyword evidence="1" id="KW-0732">Signal</keyword>
<dbReference type="AlphaFoldDB" id="A0A512ANI2"/>
<reference evidence="3 4" key="1">
    <citation type="submission" date="2019-07" db="EMBL/GenBank/DDBJ databases">
        <title>Whole genome shotgun sequence of Novosphingobium sediminis NBRC 106119.</title>
        <authorList>
            <person name="Hosoyama A."/>
            <person name="Uohara A."/>
            <person name="Ohji S."/>
            <person name="Ichikawa N."/>
        </authorList>
    </citation>
    <scope>NUCLEOTIDE SEQUENCE [LARGE SCALE GENOMIC DNA]</scope>
    <source>
        <strain evidence="3 4">NBRC 106119</strain>
    </source>
</reference>
<evidence type="ECO:0000313" key="4">
    <source>
        <dbReference type="Proteomes" id="UP000321464"/>
    </source>
</evidence>
<sequence length="375" mass="38500">MIALAAMLLTAPALAQPHSGFPINVVVPKAPAPVEADGRARLVYELALTSFAPSPVELAAIDVLAGDAVVASWRGAELGALLMPVGPAPEAGKERLIESGRSVIAFIDLTLAPGAAAPDALRHRLTFTAKLGDGTVIERKVEGVAISVRPAAPVIGPPLRGGRWVAANGLFAADHRRSFNAVDAREHLAQRFAIDWVKLGPDGRFFKGDAGQNTSYPGYGTEVIAVADGTVADVTSGYPDNPGSNPPSSRVVTLESITGNAVVQDLGGGTFALYAHLQPGSIAVKPGDHVKAGQVIARLGNSGNSDAPHLHFQLMDGPSPLGAEGLPHAITAFSQQGVVADLAALESGQPVTITPAANAQHAAEFPVDQAVVSFP</sequence>
<organism evidence="3 4">
    <name type="scientific">Novosphingobium sediminis</name>
    <dbReference type="NCBI Taxonomy" id="707214"/>
    <lineage>
        <taxon>Bacteria</taxon>
        <taxon>Pseudomonadati</taxon>
        <taxon>Pseudomonadota</taxon>
        <taxon>Alphaproteobacteria</taxon>
        <taxon>Sphingomonadales</taxon>
        <taxon>Sphingomonadaceae</taxon>
        <taxon>Novosphingobium</taxon>
    </lineage>
</organism>
<dbReference type="InterPro" id="IPR011055">
    <property type="entry name" value="Dup_hybrid_motif"/>
</dbReference>
<protein>
    <submittedName>
        <fullName evidence="3">Peptidase M23</fullName>
    </submittedName>
</protein>
<dbReference type="InterPro" id="IPR016047">
    <property type="entry name" value="M23ase_b-sheet_dom"/>
</dbReference>
<evidence type="ECO:0000313" key="3">
    <source>
        <dbReference type="EMBL" id="GEO01258.1"/>
    </source>
</evidence>
<keyword evidence="4" id="KW-1185">Reference proteome</keyword>
<dbReference type="Proteomes" id="UP000321464">
    <property type="component" value="Unassembled WGS sequence"/>
</dbReference>
<dbReference type="CDD" id="cd12797">
    <property type="entry name" value="M23_peptidase"/>
    <property type="match status" value="1"/>
</dbReference>
<dbReference type="GO" id="GO:0004222">
    <property type="term" value="F:metalloendopeptidase activity"/>
    <property type="evidence" value="ECO:0007669"/>
    <property type="project" value="TreeGrafter"/>
</dbReference>
<feature type="chain" id="PRO_5021699413" evidence="1">
    <location>
        <begin position="16"/>
        <end position="375"/>
    </location>
</feature>
<evidence type="ECO:0000259" key="2">
    <source>
        <dbReference type="Pfam" id="PF01551"/>
    </source>
</evidence>
<accession>A0A512ANI2</accession>
<feature type="signal peptide" evidence="1">
    <location>
        <begin position="1"/>
        <end position="15"/>
    </location>
</feature>
<dbReference type="PANTHER" id="PTHR21666">
    <property type="entry name" value="PEPTIDASE-RELATED"/>
    <property type="match status" value="1"/>
</dbReference>
<gene>
    <name evidence="3" type="ORF">NSE01_30900</name>
</gene>
<dbReference type="Gene3D" id="2.70.70.10">
    <property type="entry name" value="Glucose Permease (Domain IIA)"/>
    <property type="match status" value="1"/>
</dbReference>
<dbReference type="PANTHER" id="PTHR21666:SF270">
    <property type="entry name" value="MUREIN HYDROLASE ACTIVATOR ENVC"/>
    <property type="match status" value="1"/>
</dbReference>
<dbReference type="Pfam" id="PF01551">
    <property type="entry name" value="Peptidase_M23"/>
    <property type="match status" value="1"/>
</dbReference>
<proteinExistence type="predicted"/>
<dbReference type="InterPro" id="IPR050570">
    <property type="entry name" value="Cell_wall_metabolism_enzyme"/>
</dbReference>
<feature type="domain" description="M23ase beta-sheet core" evidence="2">
    <location>
        <begin position="219"/>
        <end position="316"/>
    </location>
</feature>
<name>A0A512ANI2_9SPHN</name>
<dbReference type="EMBL" id="BJYR01000020">
    <property type="protein sequence ID" value="GEO01258.1"/>
    <property type="molecule type" value="Genomic_DNA"/>
</dbReference>
<dbReference type="SUPFAM" id="SSF51261">
    <property type="entry name" value="Duplicated hybrid motif"/>
    <property type="match status" value="1"/>
</dbReference>
<comment type="caution">
    <text evidence="3">The sequence shown here is derived from an EMBL/GenBank/DDBJ whole genome shotgun (WGS) entry which is preliminary data.</text>
</comment>